<feature type="compositionally biased region" description="Polar residues" evidence="6">
    <location>
        <begin position="108"/>
        <end position="119"/>
    </location>
</feature>
<keyword evidence="3" id="KW-0238">DNA-binding</keyword>
<dbReference type="GO" id="GO:0008270">
    <property type="term" value="F:zinc ion binding"/>
    <property type="evidence" value="ECO:0007669"/>
    <property type="project" value="InterPro"/>
</dbReference>
<evidence type="ECO:0000256" key="6">
    <source>
        <dbReference type="SAM" id="MobiDB-lite"/>
    </source>
</evidence>
<feature type="compositionally biased region" description="Polar residues" evidence="6">
    <location>
        <begin position="21"/>
        <end position="33"/>
    </location>
</feature>
<feature type="region of interest" description="Disordered" evidence="6">
    <location>
        <begin position="512"/>
        <end position="558"/>
    </location>
</feature>
<dbReference type="InterPro" id="IPR036864">
    <property type="entry name" value="Zn2-C6_fun-type_DNA-bd_sf"/>
</dbReference>
<dbReference type="Proteomes" id="UP001244011">
    <property type="component" value="Unassembled WGS sequence"/>
</dbReference>
<keyword evidence="2" id="KW-0805">Transcription regulation</keyword>
<dbReference type="RefSeq" id="XP_060278973.1">
    <property type="nucleotide sequence ID" value="XM_060429181.1"/>
</dbReference>
<dbReference type="PROSITE" id="PS50048">
    <property type="entry name" value="ZN2_CY6_FUNGAL_2"/>
    <property type="match status" value="1"/>
</dbReference>
<proteinExistence type="predicted"/>
<evidence type="ECO:0000259" key="7">
    <source>
        <dbReference type="PROSITE" id="PS50048"/>
    </source>
</evidence>
<protein>
    <recommendedName>
        <fullName evidence="7">Zn(2)-C6 fungal-type domain-containing protein</fullName>
    </recommendedName>
</protein>
<name>A0AAJ0BR86_9PEZI</name>
<accession>A0AAJ0BR86</accession>
<keyword evidence="9" id="KW-1185">Reference proteome</keyword>
<dbReference type="GO" id="GO:0003677">
    <property type="term" value="F:DNA binding"/>
    <property type="evidence" value="ECO:0007669"/>
    <property type="project" value="UniProtKB-KW"/>
</dbReference>
<dbReference type="PANTHER" id="PTHR47663">
    <property type="entry name" value="XYLANOLYTIC TRANSCRIPTIONAL ACTIVATOR XLNR-RELATED"/>
    <property type="match status" value="1"/>
</dbReference>
<evidence type="ECO:0000256" key="5">
    <source>
        <dbReference type="ARBA" id="ARBA00023242"/>
    </source>
</evidence>
<dbReference type="PANTHER" id="PTHR47663:SF1">
    <property type="entry name" value="XYLANOLYTIC TRANSCRIPTIONAL ACTIVATOR XLNR-RELATED"/>
    <property type="match status" value="1"/>
</dbReference>
<feature type="domain" description="Zn(2)-C6 fungal-type" evidence="7">
    <location>
        <begin position="130"/>
        <end position="160"/>
    </location>
</feature>
<dbReference type="SUPFAM" id="SSF57701">
    <property type="entry name" value="Zn2/Cys6 DNA-binding domain"/>
    <property type="match status" value="1"/>
</dbReference>
<feature type="region of interest" description="Disordered" evidence="6">
    <location>
        <begin position="1"/>
        <end position="50"/>
    </location>
</feature>
<evidence type="ECO:0000256" key="2">
    <source>
        <dbReference type="ARBA" id="ARBA00023015"/>
    </source>
</evidence>
<evidence type="ECO:0000256" key="3">
    <source>
        <dbReference type="ARBA" id="ARBA00023125"/>
    </source>
</evidence>
<evidence type="ECO:0000256" key="1">
    <source>
        <dbReference type="ARBA" id="ARBA00022833"/>
    </source>
</evidence>
<dbReference type="CDD" id="cd12148">
    <property type="entry name" value="fungal_TF_MHR"/>
    <property type="match status" value="1"/>
</dbReference>
<keyword evidence="1" id="KW-0862">Zinc</keyword>
<keyword evidence="4" id="KW-0804">Transcription</keyword>
<dbReference type="GeneID" id="85312368"/>
<feature type="region of interest" description="Disordered" evidence="6">
    <location>
        <begin position="166"/>
        <end position="190"/>
    </location>
</feature>
<gene>
    <name evidence="8" type="ORF">QBC33DRAFT_551424</name>
</gene>
<feature type="region of interest" description="Disordered" evidence="6">
    <location>
        <begin position="86"/>
        <end position="124"/>
    </location>
</feature>
<keyword evidence="5" id="KW-0539">Nucleus</keyword>
<reference evidence="8" key="1">
    <citation type="submission" date="2023-06" db="EMBL/GenBank/DDBJ databases">
        <title>Genome-scale phylogeny and comparative genomics of the fungal order Sordariales.</title>
        <authorList>
            <consortium name="Lawrence Berkeley National Laboratory"/>
            <person name="Hensen N."/>
            <person name="Bonometti L."/>
            <person name="Westerberg I."/>
            <person name="Brannstrom I.O."/>
            <person name="Guillou S."/>
            <person name="Cros-Aarteil S."/>
            <person name="Calhoun S."/>
            <person name="Haridas S."/>
            <person name="Kuo A."/>
            <person name="Mondo S."/>
            <person name="Pangilinan J."/>
            <person name="Riley R."/>
            <person name="Labutti K."/>
            <person name="Andreopoulos B."/>
            <person name="Lipzen A."/>
            <person name="Chen C."/>
            <person name="Yanf M."/>
            <person name="Daum C."/>
            <person name="Ng V."/>
            <person name="Clum A."/>
            <person name="Steindorff A."/>
            <person name="Ohm R."/>
            <person name="Martin F."/>
            <person name="Silar P."/>
            <person name="Natvig D."/>
            <person name="Lalanne C."/>
            <person name="Gautier V."/>
            <person name="Ament-Velasquez S.L."/>
            <person name="Kruys A."/>
            <person name="Hutchinson M.I."/>
            <person name="Powell A.J."/>
            <person name="Barry K."/>
            <person name="Miller A.N."/>
            <person name="Grigoriev I.V."/>
            <person name="Debuchy R."/>
            <person name="Gladieux P."/>
            <person name="Thoren M.H."/>
            <person name="Johannesson H."/>
        </authorList>
    </citation>
    <scope>NUCLEOTIDE SEQUENCE</scope>
    <source>
        <strain evidence="8">8032-3</strain>
    </source>
</reference>
<dbReference type="AlphaFoldDB" id="A0AAJ0BR86"/>
<feature type="compositionally biased region" description="Low complexity" evidence="6">
    <location>
        <begin position="1"/>
        <end position="20"/>
    </location>
</feature>
<sequence length="788" mass="85536">MSPSYPVASPASAGAAEAASTTPQTHQHATLSPHQHPPHHQFDNGGLSSSVAQSATAAEAAAVAAAATTIHQGLRALQAAPAVAGAAPGQSPVTHQYPPPLHPHNDSHYSPGTSLSPAQQHHKGTRLRRACDMCSQRKVKCDESGPPCRQCLDLKVECTFNREMKRRGPPNKHAEAAKAAKRPRLEPNLGPSPHTAASTLISIAANPGSAVIGSALDAELIAPWPVLELLVDDFFTYIHPLTPFPHEPTFRESFRNREDRTSCEFLALLASMIGFLVASFPRTARLHLKKQHSGNLFPRAITMIERCRLVALEARGPLFTSKDEVTVYDAATSYFLGVAAAYTMHYKICRRFMAETMNFIRELGYHRPPDVGSSMFHVTYRGPGFDHVKDQIGKRIFWVMFLGIRSVSQLGTHTEIALPPPTPSDPYPEFPAEVDDQYILQHQILGQPEGTISLLTGFNQAIKIYMTMNGLVSVELSYGITSLPWPDQKNMLVDCLQAAKQVMDDLPRELTLETSTPQGGGPSSSSTGTPNAFPAPSSDMFDDAPGYQYQPPAFPAAQPPNDIRHVIVAHPMRRRLLQYEIQKANIYASQLATRSYYVERYLNLRDVHREHSRNQAVYAGGGGVNGGFGSADDHQGNKDAVAAAAAAVHAAAEQSDPVDGAMTSEREHIVHNLVEVLTSIPQRNLEPNGASVITKIRQVASTLLNDAPERKGPVAVKADEYLHGFVGILMRLEKTGPGTGRHGGQFGGAMSGGGGAMTPQDEEDELRSWADLREFQLRLMQHGGFLGI</sequence>
<evidence type="ECO:0000313" key="8">
    <source>
        <dbReference type="EMBL" id="KAK1762760.1"/>
    </source>
</evidence>
<comment type="caution">
    <text evidence="8">The sequence shown here is derived from an EMBL/GenBank/DDBJ whole genome shotgun (WGS) entry which is preliminary data.</text>
</comment>
<dbReference type="Gene3D" id="4.10.240.10">
    <property type="entry name" value="Zn(2)-C6 fungal-type DNA-binding domain"/>
    <property type="match status" value="1"/>
</dbReference>
<organism evidence="8 9">
    <name type="scientific">Phialemonium atrogriseum</name>
    <dbReference type="NCBI Taxonomy" id="1093897"/>
    <lineage>
        <taxon>Eukaryota</taxon>
        <taxon>Fungi</taxon>
        <taxon>Dikarya</taxon>
        <taxon>Ascomycota</taxon>
        <taxon>Pezizomycotina</taxon>
        <taxon>Sordariomycetes</taxon>
        <taxon>Sordariomycetidae</taxon>
        <taxon>Cephalothecales</taxon>
        <taxon>Cephalothecaceae</taxon>
        <taxon>Phialemonium</taxon>
    </lineage>
</organism>
<evidence type="ECO:0000256" key="4">
    <source>
        <dbReference type="ARBA" id="ARBA00023163"/>
    </source>
</evidence>
<dbReference type="CDD" id="cd00067">
    <property type="entry name" value="GAL4"/>
    <property type="match status" value="1"/>
</dbReference>
<dbReference type="GO" id="GO:0000981">
    <property type="term" value="F:DNA-binding transcription factor activity, RNA polymerase II-specific"/>
    <property type="evidence" value="ECO:0007669"/>
    <property type="project" value="InterPro"/>
</dbReference>
<dbReference type="Pfam" id="PF00172">
    <property type="entry name" value="Zn_clus"/>
    <property type="match status" value="1"/>
</dbReference>
<dbReference type="EMBL" id="MU839034">
    <property type="protein sequence ID" value="KAK1762760.1"/>
    <property type="molecule type" value="Genomic_DNA"/>
</dbReference>
<evidence type="ECO:0000313" key="9">
    <source>
        <dbReference type="Proteomes" id="UP001244011"/>
    </source>
</evidence>
<dbReference type="SMART" id="SM00066">
    <property type="entry name" value="GAL4"/>
    <property type="match status" value="1"/>
</dbReference>
<dbReference type="InterPro" id="IPR051439">
    <property type="entry name" value="XlnR/Xlr1"/>
</dbReference>
<dbReference type="InterPro" id="IPR001138">
    <property type="entry name" value="Zn2Cys6_DnaBD"/>
</dbReference>
<dbReference type="PROSITE" id="PS00463">
    <property type="entry name" value="ZN2_CY6_FUNGAL_1"/>
    <property type="match status" value="1"/>
</dbReference>